<evidence type="ECO:0000256" key="4">
    <source>
        <dbReference type="PIRSR" id="PIRSR603782-2"/>
    </source>
</evidence>
<dbReference type="PANTHER" id="PTHR12151">
    <property type="entry name" value="ELECTRON TRANSPORT PROTIN SCO1/SENC FAMILY MEMBER"/>
    <property type="match status" value="1"/>
</dbReference>
<dbReference type="STRING" id="993689.GCA_002077135_02340"/>
<keyword evidence="2 3" id="KW-0186">Copper</keyword>
<feature type="disulfide bond" description="Redox-active" evidence="4">
    <location>
        <begin position="77"/>
        <end position="81"/>
    </location>
</feature>
<evidence type="ECO:0000313" key="8">
    <source>
        <dbReference type="Proteomes" id="UP000307749"/>
    </source>
</evidence>
<dbReference type="RefSeq" id="WP_081127928.1">
    <property type="nucleotide sequence ID" value="NZ_LDOS01000002.1"/>
</dbReference>
<dbReference type="PROSITE" id="PS51257">
    <property type="entry name" value="PROKAR_LIPOPROTEIN"/>
    <property type="match status" value="1"/>
</dbReference>
<accession>A0A4S3KQM9</accession>
<dbReference type="GO" id="GO:0046872">
    <property type="term" value="F:metal ion binding"/>
    <property type="evidence" value="ECO:0007669"/>
    <property type="project" value="UniProtKB-KW"/>
</dbReference>
<feature type="domain" description="Thioredoxin" evidence="6">
    <location>
        <begin position="39"/>
        <end position="205"/>
    </location>
</feature>
<keyword evidence="3" id="KW-0479">Metal-binding</keyword>
<keyword evidence="8" id="KW-1185">Reference proteome</keyword>
<sequence>MKRFHPRIARLALALIALTLAGCNIHSAPPPALEVAQLFPVPRTVPGFTLTRSDGQPLMHADWKGRYTLVFMGYTHCPDICPTTLLTLRSLWGALRKAGLTDRVAVEFISVDPGRDTPKRLAEYVHWFNPAFTGATGSAAELDKISKALMLPFKIVPGAHGGYSVDHSATLAIIGPDAREIGVFMPPLHAAPMAADLKRLLAWKS</sequence>
<evidence type="ECO:0000256" key="3">
    <source>
        <dbReference type="PIRSR" id="PIRSR603782-1"/>
    </source>
</evidence>
<feature type="signal peptide" evidence="5">
    <location>
        <begin position="1"/>
        <end position="27"/>
    </location>
</feature>
<feature type="binding site" evidence="3">
    <location>
        <position position="77"/>
    </location>
    <ligand>
        <name>Cu cation</name>
        <dbReference type="ChEBI" id="CHEBI:23378"/>
    </ligand>
</feature>
<evidence type="ECO:0000313" key="7">
    <source>
        <dbReference type="EMBL" id="THD11216.1"/>
    </source>
</evidence>
<evidence type="ECO:0000256" key="5">
    <source>
        <dbReference type="SAM" id="SignalP"/>
    </source>
</evidence>
<keyword evidence="4" id="KW-1015">Disulfide bond</keyword>
<feature type="binding site" evidence="3">
    <location>
        <position position="81"/>
    </location>
    <ligand>
        <name>Cu cation</name>
        <dbReference type="ChEBI" id="CHEBI:23378"/>
    </ligand>
</feature>
<dbReference type="InterPro" id="IPR013766">
    <property type="entry name" value="Thioredoxin_domain"/>
</dbReference>
<dbReference type="AlphaFoldDB" id="A0A4S3KQM9"/>
<dbReference type="OrthoDB" id="9790194at2"/>
<dbReference type="PROSITE" id="PS51352">
    <property type="entry name" value="THIOREDOXIN_2"/>
    <property type="match status" value="1"/>
</dbReference>
<evidence type="ECO:0000256" key="2">
    <source>
        <dbReference type="ARBA" id="ARBA00023008"/>
    </source>
</evidence>
<dbReference type="CDD" id="cd02968">
    <property type="entry name" value="SCO"/>
    <property type="match status" value="1"/>
</dbReference>
<gene>
    <name evidence="7" type="ORF">B1806_04815</name>
</gene>
<feature type="binding site" evidence="3">
    <location>
        <position position="167"/>
    </location>
    <ligand>
        <name>Cu cation</name>
        <dbReference type="ChEBI" id="CHEBI:23378"/>
    </ligand>
</feature>
<organism evidence="7 8">
    <name type="scientific">Metallibacterium scheffleri</name>
    <dbReference type="NCBI Taxonomy" id="993689"/>
    <lineage>
        <taxon>Bacteria</taxon>
        <taxon>Pseudomonadati</taxon>
        <taxon>Pseudomonadota</taxon>
        <taxon>Gammaproteobacteria</taxon>
        <taxon>Lysobacterales</taxon>
        <taxon>Rhodanobacteraceae</taxon>
        <taxon>Metallibacterium</taxon>
    </lineage>
</organism>
<dbReference type="InterPro" id="IPR003782">
    <property type="entry name" value="SCO1/SenC"/>
</dbReference>
<feature type="chain" id="PRO_5020637169" description="Thioredoxin domain-containing protein" evidence="5">
    <location>
        <begin position="28"/>
        <end position="205"/>
    </location>
</feature>
<reference evidence="7 8" key="1">
    <citation type="submission" date="2017-02" db="EMBL/GenBank/DDBJ databases">
        <title>Whole genome sequencing of Metallibacterium scheffleri DSM 24874 (T).</title>
        <authorList>
            <person name="Kumar S."/>
            <person name="Patil P."/>
            <person name="Patil P.B."/>
        </authorList>
    </citation>
    <scope>NUCLEOTIDE SEQUENCE [LARGE SCALE GENOMIC DNA]</scope>
    <source>
        <strain evidence="7 8">DSM 24874</strain>
    </source>
</reference>
<proteinExistence type="inferred from homology"/>
<evidence type="ECO:0000259" key="6">
    <source>
        <dbReference type="PROSITE" id="PS51352"/>
    </source>
</evidence>
<name>A0A4S3KQM9_9GAMM</name>
<dbReference type="SUPFAM" id="SSF52833">
    <property type="entry name" value="Thioredoxin-like"/>
    <property type="match status" value="1"/>
</dbReference>
<comment type="caution">
    <text evidence="7">The sequence shown here is derived from an EMBL/GenBank/DDBJ whole genome shotgun (WGS) entry which is preliminary data.</text>
</comment>
<evidence type="ECO:0000256" key="1">
    <source>
        <dbReference type="ARBA" id="ARBA00010996"/>
    </source>
</evidence>
<dbReference type="Proteomes" id="UP000307749">
    <property type="component" value="Unassembled WGS sequence"/>
</dbReference>
<dbReference type="EMBL" id="MWQO01000015">
    <property type="protein sequence ID" value="THD11216.1"/>
    <property type="molecule type" value="Genomic_DNA"/>
</dbReference>
<dbReference type="InterPro" id="IPR036249">
    <property type="entry name" value="Thioredoxin-like_sf"/>
</dbReference>
<dbReference type="Gene3D" id="3.40.30.10">
    <property type="entry name" value="Glutaredoxin"/>
    <property type="match status" value="1"/>
</dbReference>
<keyword evidence="5" id="KW-0732">Signal</keyword>
<protein>
    <recommendedName>
        <fullName evidence="6">Thioredoxin domain-containing protein</fullName>
    </recommendedName>
</protein>
<dbReference type="PANTHER" id="PTHR12151:SF25">
    <property type="entry name" value="LINALOOL DEHYDRATASE_ISOMERASE DOMAIN-CONTAINING PROTEIN"/>
    <property type="match status" value="1"/>
</dbReference>
<comment type="similarity">
    <text evidence="1">Belongs to the SCO1/2 family.</text>
</comment>
<dbReference type="Pfam" id="PF02630">
    <property type="entry name" value="SCO1-SenC"/>
    <property type="match status" value="1"/>
</dbReference>